<organism evidence="3 4">
    <name type="scientific">Saccharomonospora xinjiangensis XJ-54</name>
    <dbReference type="NCBI Taxonomy" id="882086"/>
    <lineage>
        <taxon>Bacteria</taxon>
        <taxon>Bacillati</taxon>
        <taxon>Actinomycetota</taxon>
        <taxon>Actinomycetes</taxon>
        <taxon>Pseudonocardiales</taxon>
        <taxon>Pseudonocardiaceae</taxon>
        <taxon>Saccharomonospora</taxon>
    </lineage>
</organism>
<gene>
    <name evidence="3" type="ORF">SacxiDRAFT_1991</name>
</gene>
<dbReference type="HOGENOM" id="CLU_054199_0_0_11"/>
<evidence type="ECO:0000256" key="2">
    <source>
        <dbReference type="SAM" id="Phobius"/>
    </source>
</evidence>
<dbReference type="eggNOG" id="ENOG50336S8">
    <property type="taxonomic scope" value="Bacteria"/>
</dbReference>
<dbReference type="Proteomes" id="UP000004691">
    <property type="component" value="Unassembled WGS sequence"/>
</dbReference>
<dbReference type="AlphaFoldDB" id="I0V274"/>
<keyword evidence="2" id="KW-0812">Transmembrane</keyword>
<feature type="transmembrane region" description="Helical" evidence="2">
    <location>
        <begin position="129"/>
        <end position="151"/>
    </location>
</feature>
<keyword evidence="4" id="KW-1185">Reference proteome</keyword>
<proteinExistence type="predicted"/>
<protein>
    <submittedName>
        <fullName evidence="3">Uncharacterized protein</fullName>
    </submittedName>
</protein>
<dbReference type="RefSeq" id="WP_006238377.1">
    <property type="nucleotide sequence ID" value="NZ_JH636049.1"/>
</dbReference>
<sequence length="308" mass="32697">MSPNSSPRPARLRPIFGYIAVVGMLPYLVLKLFWIAGVEIGVTEPGVMTTALMRGANSFTAFMEFVAIVVVLALTHGWGMRFPAWLIVFPMWVGTGLLAPIVVSAPAIGTDFLAAGSANGALAPWVTPVVYASFFWQGVALLTAFVLHARVRWTHVFDTRPSARGVGPIGVTGAVLAFVVAVGEFRDTFGEERLAMVVIGIVQSLAALAAVSGAVLLSVRGRHWLTTVLLWTGSSTLFASNFWAAFGMAAMGADSSDTLSWLMVAAGCLAGLLLAFTFLSRVATGSRERQDSRDDHTATSARSLPHAL</sequence>
<feature type="transmembrane region" description="Helical" evidence="2">
    <location>
        <begin position="15"/>
        <end position="36"/>
    </location>
</feature>
<evidence type="ECO:0000313" key="3">
    <source>
        <dbReference type="EMBL" id="EID54227.1"/>
    </source>
</evidence>
<feature type="transmembrane region" description="Helical" evidence="2">
    <location>
        <begin position="56"/>
        <end position="74"/>
    </location>
</feature>
<feature type="transmembrane region" description="Helical" evidence="2">
    <location>
        <begin position="224"/>
        <end position="246"/>
    </location>
</feature>
<evidence type="ECO:0000256" key="1">
    <source>
        <dbReference type="SAM" id="MobiDB-lite"/>
    </source>
</evidence>
<keyword evidence="2" id="KW-0472">Membrane</keyword>
<evidence type="ECO:0000313" key="4">
    <source>
        <dbReference type="Proteomes" id="UP000004691"/>
    </source>
</evidence>
<dbReference type="STRING" id="882086.SacxiDRAFT_1991"/>
<accession>I0V274</accession>
<dbReference type="EMBL" id="JH636049">
    <property type="protein sequence ID" value="EID54227.1"/>
    <property type="molecule type" value="Genomic_DNA"/>
</dbReference>
<reference evidence="3 4" key="1">
    <citation type="submission" date="2012-01" db="EMBL/GenBank/DDBJ databases">
        <title>Improved High-Quality Draft sequence of Saccharomonospora xinjiangensis XJ-54.</title>
        <authorList>
            <consortium name="US DOE Joint Genome Institute"/>
            <person name="Lucas S."/>
            <person name="Han J."/>
            <person name="Lapidus A."/>
            <person name="Cheng J.-F."/>
            <person name="Goodwin L."/>
            <person name="Pitluck S."/>
            <person name="Peters L."/>
            <person name="Mikhailova N."/>
            <person name="Teshima H."/>
            <person name="Detter J.C."/>
            <person name="Han C."/>
            <person name="Tapia R."/>
            <person name="Land M."/>
            <person name="Hauser L."/>
            <person name="Kyrpides N."/>
            <person name="Ivanova N."/>
            <person name="Pagani I."/>
            <person name="Brambilla E.-M."/>
            <person name="Klenk H.-P."/>
            <person name="Woyke T."/>
        </authorList>
    </citation>
    <scope>NUCLEOTIDE SEQUENCE [LARGE SCALE GENOMIC DNA]</scope>
    <source>
        <strain evidence="3 4">XJ-54</strain>
    </source>
</reference>
<feature type="transmembrane region" description="Helical" evidence="2">
    <location>
        <begin position="194"/>
        <end position="217"/>
    </location>
</feature>
<feature type="transmembrane region" description="Helical" evidence="2">
    <location>
        <begin position="86"/>
        <end position="109"/>
    </location>
</feature>
<feature type="transmembrane region" description="Helical" evidence="2">
    <location>
        <begin position="163"/>
        <end position="182"/>
    </location>
</feature>
<feature type="region of interest" description="Disordered" evidence="1">
    <location>
        <begin position="289"/>
        <end position="308"/>
    </location>
</feature>
<name>I0V274_9PSEU</name>
<feature type="transmembrane region" description="Helical" evidence="2">
    <location>
        <begin position="258"/>
        <end position="279"/>
    </location>
</feature>
<keyword evidence="2" id="KW-1133">Transmembrane helix</keyword>